<accession>A0AAV4B5Y6</accession>
<evidence type="ECO:0000256" key="1">
    <source>
        <dbReference type="SAM" id="MobiDB-lite"/>
    </source>
</evidence>
<dbReference type="AlphaFoldDB" id="A0AAV4B5Y6"/>
<feature type="transmembrane region" description="Helical" evidence="2">
    <location>
        <begin position="602"/>
        <end position="624"/>
    </location>
</feature>
<organism evidence="3 4">
    <name type="scientific">Plakobranchus ocellatus</name>
    <dbReference type="NCBI Taxonomy" id="259542"/>
    <lineage>
        <taxon>Eukaryota</taxon>
        <taxon>Metazoa</taxon>
        <taxon>Spiralia</taxon>
        <taxon>Lophotrochozoa</taxon>
        <taxon>Mollusca</taxon>
        <taxon>Gastropoda</taxon>
        <taxon>Heterobranchia</taxon>
        <taxon>Euthyneura</taxon>
        <taxon>Panpulmonata</taxon>
        <taxon>Sacoglossa</taxon>
        <taxon>Placobranchoidea</taxon>
        <taxon>Plakobranchidae</taxon>
        <taxon>Plakobranchus</taxon>
    </lineage>
</organism>
<dbReference type="InterPro" id="IPR031751">
    <property type="entry name" value="DUF4735"/>
</dbReference>
<feature type="compositionally biased region" description="Polar residues" evidence="1">
    <location>
        <begin position="201"/>
        <end position="234"/>
    </location>
</feature>
<dbReference type="GO" id="GO:0016020">
    <property type="term" value="C:membrane"/>
    <property type="evidence" value="ECO:0007669"/>
    <property type="project" value="TreeGrafter"/>
</dbReference>
<feature type="region of interest" description="Disordered" evidence="1">
    <location>
        <begin position="198"/>
        <end position="258"/>
    </location>
</feature>
<reference evidence="3 4" key="1">
    <citation type="journal article" date="2021" name="Elife">
        <title>Chloroplast acquisition without the gene transfer in kleptoplastic sea slugs, Plakobranchus ocellatus.</title>
        <authorList>
            <person name="Maeda T."/>
            <person name="Takahashi S."/>
            <person name="Yoshida T."/>
            <person name="Shimamura S."/>
            <person name="Takaki Y."/>
            <person name="Nagai Y."/>
            <person name="Toyoda A."/>
            <person name="Suzuki Y."/>
            <person name="Arimoto A."/>
            <person name="Ishii H."/>
            <person name="Satoh N."/>
            <person name="Nishiyama T."/>
            <person name="Hasebe M."/>
            <person name="Maruyama T."/>
            <person name="Minagawa J."/>
            <person name="Obokata J."/>
            <person name="Shigenobu S."/>
        </authorList>
    </citation>
    <scope>NUCLEOTIDE SEQUENCE [LARGE SCALE GENOMIC DNA]</scope>
</reference>
<feature type="compositionally biased region" description="Acidic residues" evidence="1">
    <location>
        <begin position="392"/>
        <end position="430"/>
    </location>
</feature>
<keyword evidence="4" id="KW-1185">Reference proteome</keyword>
<dbReference type="Proteomes" id="UP000735302">
    <property type="component" value="Unassembled WGS sequence"/>
</dbReference>
<dbReference type="Pfam" id="PF15882">
    <property type="entry name" value="DUF4735"/>
    <property type="match status" value="1"/>
</dbReference>
<dbReference type="PANTHER" id="PTHR33539:SF1">
    <property type="entry name" value="UPF0764 PROTEIN C16ORF89"/>
    <property type="match status" value="1"/>
</dbReference>
<keyword evidence="2" id="KW-0472">Membrane</keyword>
<feature type="compositionally biased region" description="Acidic residues" evidence="1">
    <location>
        <begin position="534"/>
        <end position="546"/>
    </location>
</feature>
<keyword evidence="2" id="KW-1133">Transmembrane helix</keyword>
<proteinExistence type="predicted"/>
<evidence type="ECO:0000256" key="2">
    <source>
        <dbReference type="SAM" id="Phobius"/>
    </source>
</evidence>
<feature type="compositionally biased region" description="Basic and acidic residues" evidence="1">
    <location>
        <begin position="461"/>
        <end position="479"/>
    </location>
</feature>
<evidence type="ECO:0000313" key="3">
    <source>
        <dbReference type="EMBL" id="GFO15861.1"/>
    </source>
</evidence>
<comment type="caution">
    <text evidence="3">The sequence shown here is derived from an EMBL/GenBank/DDBJ whole genome shotgun (WGS) entry which is preliminary data.</text>
</comment>
<feature type="compositionally biased region" description="Acidic residues" evidence="1">
    <location>
        <begin position="357"/>
        <end position="381"/>
    </location>
</feature>
<gene>
    <name evidence="3" type="ORF">PoB_004236600</name>
</gene>
<feature type="compositionally biased region" description="Polar residues" evidence="1">
    <location>
        <begin position="242"/>
        <end position="258"/>
    </location>
</feature>
<name>A0AAV4B5Y6_9GAST</name>
<feature type="region of interest" description="Disordered" evidence="1">
    <location>
        <begin position="517"/>
        <end position="546"/>
    </location>
</feature>
<sequence>MTEIFNSDSERCDISKYCVRLMTSRGLTGYPITHQLLWSVLVEDRPKCVAAVQPYLRRYDVLDIASFQLELCTNNFFEMVAVVEVLMNGSVHESHQDLFLEQQFVCPSLGFYEFLKKAYLHQILSWQFPVGCFGEQDSDFDEELGKNMDFASLLEEYNGDKLQFLPGGKNLPQDENAVIEKAFSRKLPFQGAEKKHVNLAGTDSPSAHNLSMQGKSRLSANNRHAGSILRPQQHQSKKRSGEQNSIVSHFNSQRENVNRAQVAKKGGEYASKNGGPEDVLSHKYALKAADMIGQRRLLVEKKMTGGCLSHKTGVAAGALVIYLRYLIDPGKIKWRGQHDLLLADTGDLPQAKANDESNMDDEEEEEKEEEEEEGEYEDEVTDPTLETTSAVQEEEEEAGNKDDETDYVVEDENEEEEEEEEEVVDDDFPQQEETKRKSEYDENWQGEALGGWLVEKESEDGEKAENQVGKDTDQRDSKKFASRNVNFLPFEDGAPGASLGKALLTNNQDLDKHIDLEVQKSSNSDPNFANNQEKEEENYYDDDDDEIEPRREVVVKKIKQPIIVAPPVLNKFNKKSRSSGLIAFKGVPEDSGEELASEQPNYTMVTVISIAPFFILIFFLFKFVRRRRVHIRYRF</sequence>
<dbReference type="GO" id="GO:0005829">
    <property type="term" value="C:cytosol"/>
    <property type="evidence" value="ECO:0007669"/>
    <property type="project" value="TreeGrafter"/>
</dbReference>
<protein>
    <submittedName>
        <fullName evidence="3">Upf0764 protein c16orf89 homolog</fullName>
    </submittedName>
</protein>
<feature type="compositionally biased region" description="Polar residues" evidence="1">
    <location>
        <begin position="519"/>
        <end position="531"/>
    </location>
</feature>
<dbReference type="EMBL" id="BLXT01004630">
    <property type="protein sequence ID" value="GFO15861.1"/>
    <property type="molecule type" value="Genomic_DNA"/>
</dbReference>
<evidence type="ECO:0000313" key="4">
    <source>
        <dbReference type="Proteomes" id="UP000735302"/>
    </source>
</evidence>
<keyword evidence="2" id="KW-0812">Transmembrane</keyword>
<dbReference type="PANTHER" id="PTHR33539">
    <property type="entry name" value="UPF0764 PROTEIN C16ORF89"/>
    <property type="match status" value="1"/>
</dbReference>
<feature type="region of interest" description="Disordered" evidence="1">
    <location>
        <begin position="345"/>
        <end position="480"/>
    </location>
</feature>